<dbReference type="InterPro" id="IPR039425">
    <property type="entry name" value="RNA_pol_sigma-70-like"/>
</dbReference>
<keyword evidence="4" id="KW-0731">Sigma factor</keyword>
<evidence type="ECO:0000256" key="4">
    <source>
        <dbReference type="ARBA" id="ARBA00023082"/>
    </source>
</evidence>
<accession>A0A3A8QET7</accession>
<dbReference type="SUPFAM" id="SSF88946">
    <property type="entry name" value="Sigma2 domain of RNA polymerase sigma factors"/>
    <property type="match status" value="1"/>
</dbReference>
<dbReference type="InterPro" id="IPR032710">
    <property type="entry name" value="NTF2-like_dom_sf"/>
</dbReference>
<name>A0A3A8QET7_9BACT</name>
<dbReference type="InterPro" id="IPR013325">
    <property type="entry name" value="RNA_pol_sigma_r2"/>
</dbReference>
<evidence type="ECO:0000256" key="6">
    <source>
        <dbReference type="ARBA" id="ARBA00023163"/>
    </source>
</evidence>
<evidence type="ECO:0000313" key="10">
    <source>
        <dbReference type="Proteomes" id="UP000272888"/>
    </source>
</evidence>
<dbReference type="GO" id="GO:0016987">
    <property type="term" value="F:sigma factor activity"/>
    <property type="evidence" value="ECO:0007669"/>
    <property type="project" value="UniProtKB-KW"/>
</dbReference>
<dbReference type="InterPro" id="IPR013324">
    <property type="entry name" value="RNA_pol_sigma_r3/r4-like"/>
</dbReference>
<evidence type="ECO:0000256" key="3">
    <source>
        <dbReference type="ARBA" id="ARBA00023015"/>
    </source>
</evidence>
<comment type="subunit">
    <text evidence="2">Interacts transiently with the RNA polymerase catalytic core formed by RpoA, RpoB, RpoC and RpoZ (2 alpha, 1 beta, 1 beta' and 1 omega subunit) to form the RNA polymerase holoenzyme that can initiate transcription.</text>
</comment>
<feature type="domain" description="RNA polymerase sigma factor 70 region 4 type 2" evidence="8">
    <location>
        <begin position="114"/>
        <end position="166"/>
    </location>
</feature>
<evidence type="ECO:0000256" key="1">
    <source>
        <dbReference type="ARBA" id="ARBA00010641"/>
    </source>
</evidence>
<dbReference type="SUPFAM" id="SSF54427">
    <property type="entry name" value="NTF2-like"/>
    <property type="match status" value="1"/>
</dbReference>
<keyword evidence="5" id="KW-0238">DNA-binding</keyword>
<dbReference type="InterPro" id="IPR014284">
    <property type="entry name" value="RNA_pol_sigma-70_dom"/>
</dbReference>
<dbReference type="NCBIfam" id="TIGR02937">
    <property type="entry name" value="sigma70-ECF"/>
    <property type="match status" value="1"/>
</dbReference>
<keyword evidence="10" id="KW-1185">Reference proteome</keyword>
<dbReference type="AlphaFoldDB" id="A0A3A8QET7"/>
<keyword evidence="6" id="KW-0804">Transcription</keyword>
<reference evidence="10" key="1">
    <citation type="submission" date="2018-09" db="EMBL/GenBank/DDBJ databases">
        <authorList>
            <person name="Livingstone P.G."/>
            <person name="Whitworth D.E."/>
        </authorList>
    </citation>
    <scope>NUCLEOTIDE SEQUENCE [LARGE SCALE GENOMIC DNA]</scope>
    <source>
        <strain evidence="10">CA051B</strain>
    </source>
</reference>
<dbReference type="Pfam" id="PF08281">
    <property type="entry name" value="Sigma70_r4_2"/>
    <property type="match status" value="1"/>
</dbReference>
<protein>
    <submittedName>
        <fullName evidence="9">Sigma-70 family RNA polymerase sigma factor</fullName>
    </submittedName>
</protein>
<dbReference type="CDD" id="cd06171">
    <property type="entry name" value="Sigma70_r4"/>
    <property type="match status" value="1"/>
</dbReference>
<dbReference type="Pfam" id="PF04542">
    <property type="entry name" value="Sigma70_r2"/>
    <property type="match status" value="1"/>
</dbReference>
<proteinExistence type="inferred from homology"/>
<comment type="caution">
    <text evidence="9">The sequence shown here is derived from an EMBL/GenBank/DDBJ whole genome shotgun (WGS) entry which is preliminary data.</text>
</comment>
<sequence>MSTQTDEQPSGAIQASWRRFLDTYEPLRPDLYRYCRNLTRSPWDAEDMAQETIARAFASLAIMADPPRNPRAWLFRVASNLWLNRMRQARELPVGFSPELPEPATSAEPRSTREAAGTLLGQLSPQERAALVLKDAFGLSLEEVAEALSTTTGAIKAALHRGRGRLLTPDPDRDAPVAPAVLDAFCDAFNARDLDRLTALLLDTATLEYPGFKIESGAGAVRAGSLQGTLFGCPEGGYDLVAPPRCELRAHRGESIFLWWSGEEVHAVVRVEVDGDRITRLRNYYHAPEVLSEVCRELDVPFRTHGYRPGSA</sequence>
<evidence type="ECO:0000313" key="9">
    <source>
        <dbReference type="EMBL" id="RKH66161.1"/>
    </source>
</evidence>
<evidence type="ECO:0000256" key="2">
    <source>
        <dbReference type="ARBA" id="ARBA00011344"/>
    </source>
</evidence>
<evidence type="ECO:0000259" key="7">
    <source>
        <dbReference type="Pfam" id="PF04542"/>
    </source>
</evidence>
<dbReference type="PANTHER" id="PTHR43133:SF8">
    <property type="entry name" value="RNA POLYMERASE SIGMA FACTOR HI_1459-RELATED"/>
    <property type="match status" value="1"/>
</dbReference>
<evidence type="ECO:0000256" key="5">
    <source>
        <dbReference type="ARBA" id="ARBA00023125"/>
    </source>
</evidence>
<feature type="domain" description="RNA polymerase sigma-70 region 2" evidence="7">
    <location>
        <begin position="24"/>
        <end position="90"/>
    </location>
</feature>
<keyword evidence="3" id="KW-0805">Transcription regulation</keyword>
<gene>
    <name evidence="9" type="ORF">D7V93_04850</name>
</gene>
<comment type="similarity">
    <text evidence="1">Belongs to the sigma-70 factor family. ECF subfamily.</text>
</comment>
<organism evidence="9 10">
    <name type="scientific">Corallococcus llansteffanensis</name>
    <dbReference type="NCBI Taxonomy" id="2316731"/>
    <lineage>
        <taxon>Bacteria</taxon>
        <taxon>Pseudomonadati</taxon>
        <taxon>Myxococcota</taxon>
        <taxon>Myxococcia</taxon>
        <taxon>Myxococcales</taxon>
        <taxon>Cystobacterineae</taxon>
        <taxon>Myxococcaceae</taxon>
        <taxon>Corallococcus</taxon>
    </lineage>
</organism>
<dbReference type="SUPFAM" id="SSF88659">
    <property type="entry name" value="Sigma3 and sigma4 domains of RNA polymerase sigma factors"/>
    <property type="match status" value="1"/>
</dbReference>
<dbReference type="Proteomes" id="UP000272888">
    <property type="component" value="Unassembled WGS sequence"/>
</dbReference>
<dbReference type="RefSeq" id="WP_120642232.1">
    <property type="nucleotide sequence ID" value="NZ_RAWB01000030.1"/>
</dbReference>
<dbReference type="GO" id="GO:0003677">
    <property type="term" value="F:DNA binding"/>
    <property type="evidence" value="ECO:0007669"/>
    <property type="project" value="UniProtKB-KW"/>
</dbReference>
<dbReference type="InterPro" id="IPR007627">
    <property type="entry name" value="RNA_pol_sigma70_r2"/>
</dbReference>
<dbReference type="EMBL" id="RAWB01000030">
    <property type="protein sequence ID" value="RKH66161.1"/>
    <property type="molecule type" value="Genomic_DNA"/>
</dbReference>
<dbReference type="InterPro" id="IPR013249">
    <property type="entry name" value="RNA_pol_sigma70_r4_t2"/>
</dbReference>
<dbReference type="InterPro" id="IPR036388">
    <property type="entry name" value="WH-like_DNA-bd_sf"/>
</dbReference>
<dbReference type="Gene3D" id="1.10.1740.10">
    <property type="match status" value="1"/>
</dbReference>
<dbReference type="Gene3D" id="3.10.450.50">
    <property type="match status" value="1"/>
</dbReference>
<dbReference type="PANTHER" id="PTHR43133">
    <property type="entry name" value="RNA POLYMERASE ECF-TYPE SIGMA FACTO"/>
    <property type="match status" value="1"/>
</dbReference>
<dbReference type="Gene3D" id="1.10.10.10">
    <property type="entry name" value="Winged helix-like DNA-binding domain superfamily/Winged helix DNA-binding domain"/>
    <property type="match status" value="1"/>
</dbReference>
<dbReference type="GO" id="GO:0006352">
    <property type="term" value="P:DNA-templated transcription initiation"/>
    <property type="evidence" value="ECO:0007669"/>
    <property type="project" value="InterPro"/>
</dbReference>
<evidence type="ECO:0000259" key="8">
    <source>
        <dbReference type="Pfam" id="PF08281"/>
    </source>
</evidence>